<dbReference type="InterPro" id="IPR003598">
    <property type="entry name" value="Ig_sub2"/>
</dbReference>
<keyword evidence="5" id="KW-0677">Repeat</keyword>
<keyword evidence="8 11" id="KW-0472">Membrane</keyword>
<dbReference type="GeneTree" id="ENSGT00930000152995"/>
<reference evidence="14" key="1">
    <citation type="submission" date="2025-08" db="UniProtKB">
        <authorList>
            <consortium name="Ensembl"/>
        </authorList>
    </citation>
    <scope>IDENTIFICATION</scope>
</reference>
<evidence type="ECO:0000256" key="12">
    <source>
        <dbReference type="SAM" id="SignalP"/>
    </source>
</evidence>
<evidence type="ECO:0000256" key="8">
    <source>
        <dbReference type="ARBA" id="ARBA00023136"/>
    </source>
</evidence>
<keyword evidence="15" id="KW-1185">Reference proteome</keyword>
<dbReference type="InterPro" id="IPR051427">
    <property type="entry name" value="Nectin/Nectin-like"/>
</dbReference>
<organism evidence="14 15">
    <name type="scientific">Eptatretus burgeri</name>
    <name type="common">Inshore hagfish</name>
    <dbReference type="NCBI Taxonomy" id="7764"/>
    <lineage>
        <taxon>Eukaryota</taxon>
        <taxon>Metazoa</taxon>
        <taxon>Chordata</taxon>
        <taxon>Craniata</taxon>
        <taxon>Vertebrata</taxon>
        <taxon>Cyclostomata</taxon>
        <taxon>Myxini</taxon>
        <taxon>Myxiniformes</taxon>
        <taxon>Myxinidae</taxon>
        <taxon>Eptatretinae</taxon>
        <taxon>Eptatretus</taxon>
    </lineage>
</organism>
<sequence>MSTKTSSDMKGIFVAIELVIALLAASCSALEVKTTSKMSAIEGTELVLPCSWSLISESSGQPHETPVVLQWFVENQDGQRHRLLLRGLKGAISRDHNPAFENRLELRGSALVVSDVRRSDAGIFACQVTTEKEGTADSSSIVHVVVPVEPKLQLIATSEVSAKRQPTEIGTCLIIGGIPHPKMFWLMDGEPALKFPGVLLKEKQISDTKGLVNISSTLIYHPSNGFHRPQFSCHVKYWAMGKLQEKSLGLVTFSPQGIPDFENKEKGEENVEVLQGQASVSLDCQVLAFPRPNVSWIQNDDPLENLEEKVEWNEEKSSFKSFVNISLIEEQSNETITCKISNDHGTAQKKFHIINKSATDSRPTAMTFTVWQVIALLGVITFLCFIMSLSCLIIRWRRKRDEDLKRIGKI</sequence>
<dbReference type="InterPro" id="IPR007110">
    <property type="entry name" value="Ig-like_dom"/>
</dbReference>
<keyword evidence="3 11" id="KW-0812">Transmembrane</keyword>
<feature type="signal peptide" evidence="12">
    <location>
        <begin position="1"/>
        <end position="29"/>
    </location>
</feature>
<feature type="domain" description="Ig-like" evidence="13">
    <location>
        <begin position="259"/>
        <end position="354"/>
    </location>
</feature>
<keyword evidence="9" id="KW-1015">Disulfide bond</keyword>
<evidence type="ECO:0000256" key="9">
    <source>
        <dbReference type="ARBA" id="ARBA00023157"/>
    </source>
</evidence>
<dbReference type="SMART" id="SM00409">
    <property type="entry name" value="IG"/>
    <property type="match status" value="1"/>
</dbReference>
<dbReference type="PANTHER" id="PTHR23277">
    <property type="entry name" value="NECTIN-RELATED"/>
    <property type="match status" value="1"/>
</dbReference>
<evidence type="ECO:0000256" key="2">
    <source>
        <dbReference type="ARBA" id="ARBA00007810"/>
    </source>
</evidence>
<dbReference type="InterPro" id="IPR003599">
    <property type="entry name" value="Ig_sub"/>
</dbReference>
<dbReference type="GO" id="GO:0016020">
    <property type="term" value="C:membrane"/>
    <property type="evidence" value="ECO:0007669"/>
    <property type="project" value="UniProtKB-SubCell"/>
</dbReference>
<feature type="transmembrane region" description="Helical" evidence="11">
    <location>
        <begin position="370"/>
        <end position="396"/>
    </location>
</feature>
<dbReference type="Pfam" id="PF07679">
    <property type="entry name" value="I-set"/>
    <property type="match status" value="1"/>
</dbReference>
<dbReference type="InterPro" id="IPR013162">
    <property type="entry name" value="CD80_C2-set"/>
</dbReference>
<protein>
    <recommendedName>
        <fullName evidence="13">Ig-like domain-containing protein</fullName>
    </recommendedName>
</protein>
<keyword evidence="10" id="KW-0325">Glycoprotein</keyword>
<evidence type="ECO:0000256" key="1">
    <source>
        <dbReference type="ARBA" id="ARBA00004167"/>
    </source>
</evidence>
<dbReference type="GO" id="GO:0007156">
    <property type="term" value="P:homophilic cell adhesion via plasma membrane adhesion molecules"/>
    <property type="evidence" value="ECO:0007669"/>
    <property type="project" value="TreeGrafter"/>
</dbReference>
<evidence type="ECO:0000256" key="10">
    <source>
        <dbReference type="ARBA" id="ARBA00023180"/>
    </source>
</evidence>
<reference evidence="14" key="2">
    <citation type="submission" date="2025-09" db="UniProtKB">
        <authorList>
            <consortium name="Ensembl"/>
        </authorList>
    </citation>
    <scope>IDENTIFICATION</scope>
</reference>
<accession>A0A8C4Q0Q8</accession>
<dbReference type="Pfam" id="PF08205">
    <property type="entry name" value="C2-set_2"/>
    <property type="match status" value="1"/>
</dbReference>
<dbReference type="PROSITE" id="PS50835">
    <property type="entry name" value="IG_LIKE"/>
    <property type="match status" value="3"/>
</dbReference>
<dbReference type="SUPFAM" id="SSF48726">
    <property type="entry name" value="Immunoglobulin"/>
    <property type="match status" value="3"/>
</dbReference>
<dbReference type="InterPro" id="IPR013106">
    <property type="entry name" value="Ig_V-set"/>
</dbReference>
<dbReference type="InterPro" id="IPR013098">
    <property type="entry name" value="Ig_I-set"/>
</dbReference>
<keyword evidence="7 11" id="KW-1133">Transmembrane helix</keyword>
<evidence type="ECO:0000313" key="15">
    <source>
        <dbReference type="Proteomes" id="UP000694388"/>
    </source>
</evidence>
<dbReference type="Ensembl" id="ENSEBUT00000008766.1">
    <property type="protein sequence ID" value="ENSEBUP00000008270.1"/>
    <property type="gene ID" value="ENSEBUG00000005368.1"/>
</dbReference>
<comment type="subcellular location">
    <subcellularLocation>
        <location evidence="1">Membrane</location>
        <topology evidence="1">Single-pass membrane protein</topology>
    </subcellularLocation>
</comment>
<comment type="similarity">
    <text evidence="2">Belongs to the nectin family.</text>
</comment>
<keyword evidence="4 12" id="KW-0732">Signal</keyword>
<name>A0A8C4Q0Q8_EPTBU</name>
<keyword evidence="6" id="KW-0130">Cell adhesion</keyword>
<proteinExistence type="inferred from homology"/>
<dbReference type="GO" id="GO:0007157">
    <property type="term" value="P:heterophilic cell-cell adhesion via plasma membrane cell adhesion molecules"/>
    <property type="evidence" value="ECO:0007669"/>
    <property type="project" value="TreeGrafter"/>
</dbReference>
<dbReference type="InterPro" id="IPR013783">
    <property type="entry name" value="Ig-like_fold"/>
</dbReference>
<feature type="domain" description="Ig-like" evidence="13">
    <location>
        <begin position="150"/>
        <end position="249"/>
    </location>
</feature>
<evidence type="ECO:0000256" key="3">
    <source>
        <dbReference type="ARBA" id="ARBA00022692"/>
    </source>
</evidence>
<dbReference type="Pfam" id="PF07686">
    <property type="entry name" value="V-set"/>
    <property type="match status" value="1"/>
</dbReference>
<dbReference type="Gene3D" id="2.60.40.10">
    <property type="entry name" value="Immunoglobulins"/>
    <property type="match status" value="3"/>
</dbReference>
<evidence type="ECO:0000313" key="14">
    <source>
        <dbReference type="Ensembl" id="ENSEBUP00000008270.1"/>
    </source>
</evidence>
<evidence type="ECO:0000259" key="13">
    <source>
        <dbReference type="PROSITE" id="PS50835"/>
    </source>
</evidence>
<evidence type="ECO:0000256" key="7">
    <source>
        <dbReference type="ARBA" id="ARBA00022989"/>
    </source>
</evidence>
<dbReference type="GO" id="GO:0005912">
    <property type="term" value="C:adherens junction"/>
    <property type="evidence" value="ECO:0007669"/>
    <property type="project" value="TreeGrafter"/>
</dbReference>
<dbReference type="SMART" id="SM00408">
    <property type="entry name" value="IGc2"/>
    <property type="match status" value="2"/>
</dbReference>
<feature type="domain" description="Ig-like" evidence="13">
    <location>
        <begin position="28"/>
        <end position="142"/>
    </location>
</feature>
<evidence type="ECO:0000256" key="5">
    <source>
        <dbReference type="ARBA" id="ARBA00022737"/>
    </source>
</evidence>
<dbReference type="PANTHER" id="PTHR23277:SF108">
    <property type="entry name" value="FASCICLIN-3"/>
    <property type="match status" value="1"/>
</dbReference>
<evidence type="ECO:0000256" key="11">
    <source>
        <dbReference type="SAM" id="Phobius"/>
    </source>
</evidence>
<evidence type="ECO:0000256" key="4">
    <source>
        <dbReference type="ARBA" id="ARBA00022729"/>
    </source>
</evidence>
<feature type="chain" id="PRO_5033992109" description="Ig-like domain-containing protein" evidence="12">
    <location>
        <begin position="30"/>
        <end position="410"/>
    </location>
</feature>
<dbReference type="Proteomes" id="UP000694388">
    <property type="component" value="Unplaced"/>
</dbReference>
<evidence type="ECO:0000256" key="6">
    <source>
        <dbReference type="ARBA" id="ARBA00022889"/>
    </source>
</evidence>
<dbReference type="InterPro" id="IPR036179">
    <property type="entry name" value="Ig-like_dom_sf"/>
</dbReference>
<dbReference type="AlphaFoldDB" id="A0A8C4Q0Q8"/>